<feature type="region of interest" description="Disordered" evidence="1">
    <location>
        <begin position="67"/>
        <end position="88"/>
    </location>
</feature>
<name>A0A016VM17_9BILA</name>
<evidence type="ECO:0000256" key="1">
    <source>
        <dbReference type="SAM" id="MobiDB-lite"/>
    </source>
</evidence>
<dbReference type="EMBL" id="JARK01001344">
    <property type="protein sequence ID" value="EYC27818.1"/>
    <property type="molecule type" value="Genomic_DNA"/>
</dbReference>
<gene>
    <name evidence="2" type="primary">Acey_s0008.g20</name>
    <name evidence="2" type="ORF">Y032_0008g20</name>
</gene>
<reference evidence="3" key="1">
    <citation type="journal article" date="2015" name="Nat. Genet.">
        <title>The genome and transcriptome of the zoonotic hookworm Ancylostoma ceylanicum identify infection-specific gene families.</title>
        <authorList>
            <person name="Schwarz E.M."/>
            <person name="Hu Y."/>
            <person name="Antoshechkin I."/>
            <person name="Miller M.M."/>
            <person name="Sternberg P.W."/>
            <person name="Aroian R.V."/>
        </authorList>
    </citation>
    <scope>NUCLEOTIDE SEQUENCE</scope>
    <source>
        <strain evidence="3">HY135</strain>
    </source>
</reference>
<accession>A0A016VM17</accession>
<dbReference type="AlphaFoldDB" id="A0A016VM17"/>
<dbReference type="Proteomes" id="UP000024635">
    <property type="component" value="Unassembled WGS sequence"/>
</dbReference>
<feature type="compositionally biased region" description="Polar residues" evidence="1">
    <location>
        <begin position="70"/>
        <end position="79"/>
    </location>
</feature>
<protein>
    <submittedName>
        <fullName evidence="2">Uncharacterized protein</fullName>
    </submittedName>
</protein>
<organism evidence="2 3">
    <name type="scientific">Ancylostoma ceylanicum</name>
    <dbReference type="NCBI Taxonomy" id="53326"/>
    <lineage>
        <taxon>Eukaryota</taxon>
        <taxon>Metazoa</taxon>
        <taxon>Ecdysozoa</taxon>
        <taxon>Nematoda</taxon>
        <taxon>Chromadorea</taxon>
        <taxon>Rhabditida</taxon>
        <taxon>Rhabditina</taxon>
        <taxon>Rhabditomorpha</taxon>
        <taxon>Strongyloidea</taxon>
        <taxon>Ancylostomatidae</taxon>
        <taxon>Ancylostomatinae</taxon>
        <taxon>Ancylostoma</taxon>
    </lineage>
</organism>
<evidence type="ECO:0000313" key="2">
    <source>
        <dbReference type="EMBL" id="EYC27818.1"/>
    </source>
</evidence>
<keyword evidence="3" id="KW-1185">Reference proteome</keyword>
<proteinExistence type="predicted"/>
<evidence type="ECO:0000313" key="3">
    <source>
        <dbReference type="Proteomes" id="UP000024635"/>
    </source>
</evidence>
<comment type="caution">
    <text evidence="2">The sequence shown here is derived from an EMBL/GenBank/DDBJ whole genome shotgun (WGS) entry which is preliminary data.</text>
</comment>
<sequence length="88" mass="9954">MSSKEQLVKCKQIYKHPKRVIAQEQLLTNILSFEPGYNENKASAERLCGRFAVLFLVVQKRLASPLPSRSDWSSTTEALSTAPLLSRF</sequence>